<proteinExistence type="predicted"/>
<keyword evidence="2" id="KW-0472">Membrane</keyword>
<feature type="domain" description="DZANK-type" evidence="3">
    <location>
        <begin position="6"/>
        <end position="53"/>
    </location>
</feature>
<dbReference type="AlphaFoldDB" id="A0A7Z0BUM7"/>
<dbReference type="Pfam" id="PF12773">
    <property type="entry name" value="DZR"/>
    <property type="match status" value="1"/>
</dbReference>
<name>A0A7Z0BUM7_9SPHN</name>
<feature type="transmembrane region" description="Helical" evidence="2">
    <location>
        <begin position="104"/>
        <end position="124"/>
    </location>
</feature>
<reference evidence="4 5" key="1">
    <citation type="submission" date="2020-07" db="EMBL/GenBank/DDBJ databases">
        <title>Genomic Encyclopedia of Type Strains, Phase IV (KMG-IV): sequencing the most valuable type-strain genomes for metagenomic binning, comparative biology and taxonomic classification.</title>
        <authorList>
            <person name="Goeker M."/>
        </authorList>
    </citation>
    <scope>NUCLEOTIDE SEQUENCE [LARGE SCALE GENOMIC DNA]</scope>
    <source>
        <strain evidence="4 5">DSM 29043</strain>
    </source>
</reference>
<dbReference type="EMBL" id="JACBZF010000002">
    <property type="protein sequence ID" value="NYH95358.1"/>
    <property type="molecule type" value="Genomic_DNA"/>
</dbReference>
<evidence type="ECO:0000256" key="1">
    <source>
        <dbReference type="SAM" id="MobiDB-lite"/>
    </source>
</evidence>
<evidence type="ECO:0000256" key="2">
    <source>
        <dbReference type="SAM" id="Phobius"/>
    </source>
</evidence>
<organism evidence="4 5">
    <name type="scientific">Novosphingobium marinum</name>
    <dbReference type="NCBI Taxonomy" id="1514948"/>
    <lineage>
        <taxon>Bacteria</taxon>
        <taxon>Pseudomonadati</taxon>
        <taxon>Pseudomonadota</taxon>
        <taxon>Alphaproteobacteria</taxon>
        <taxon>Sphingomonadales</taxon>
        <taxon>Sphingomonadaceae</taxon>
        <taxon>Novosphingobium</taxon>
    </lineage>
</organism>
<accession>A0A7Z0BUM7</accession>
<evidence type="ECO:0000259" key="3">
    <source>
        <dbReference type="Pfam" id="PF12773"/>
    </source>
</evidence>
<evidence type="ECO:0000313" key="5">
    <source>
        <dbReference type="Proteomes" id="UP000522081"/>
    </source>
</evidence>
<dbReference type="InterPro" id="IPR025874">
    <property type="entry name" value="DZR"/>
</dbReference>
<keyword evidence="2" id="KW-1133">Transmembrane helix</keyword>
<dbReference type="Proteomes" id="UP000522081">
    <property type="component" value="Unassembled WGS sequence"/>
</dbReference>
<dbReference type="RefSeq" id="WP_179407216.1">
    <property type="nucleotide sequence ID" value="NZ_BMGF01000002.1"/>
</dbReference>
<keyword evidence="2" id="KW-0812">Transmembrane</keyword>
<protein>
    <submittedName>
        <fullName evidence="4">Putative nucleic acid-binding Zn ribbon protein</fullName>
    </submittedName>
</protein>
<feature type="region of interest" description="Disordered" evidence="1">
    <location>
        <begin position="60"/>
        <end position="100"/>
    </location>
</feature>
<feature type="compositionally biased region" description="Pro residues" evidence="1">
    <location>
        <begin position="74"/>
        <end position="88"/>
    </location>
</feature>
<gene>
    <name evidence="4" type="ORF">FHS75_001677</name>
</gene>
<comment type="caution">
    <text evidence="4">The sequence shown here is derived from an EMBL/GenBank/DDBJ whole genome shotgun (WGS) entry which is preliminary data.</text>
</comment>
<sequence>MALISCEECGKQVSDKAANCPHCGAPVEVTQNVTCEECSADYPATSDNCPNCGAPNDSLPATGEPAPTMGARPPATPAGPLAAPPQPEPVDTDGESDKRKKRSIIATGIFILFVIGIVASKIAATNNRERESKQFLDTMSAMSSSDRDTDTGSDAMAEAMEEDADVLPPRPVAPVTSSGSQRFDRANLIGQWTCHASTDIANHEGEFIYSADGTGTSSVYSAGQDNGTPFQSRLDLSTRWRLQGSNLVETVTGVEVRFFSVNGQQIYDRAFLYDRSKSLVGQEETSRITRLSGSQLTYRDSVGYETECRKGGMTGNS</sequence>
<evidence type="ECO:0000313" key="4">
    <source>
        <dbReference type="EMBL" id="NYH95358.1"/>
    </source>
</evidence>
<keyword evidence="5" id="KW-1185">Reference proteome</keyword>